<organism evidence="11 12">
    <name type="scientific">Mythimna separata</name>
    <name type="common">Oriental armyworm</name>
    <name type="synonym">Pseudaletia separata</name>
    <dbReference type="NCBI Taxonomy" id="271217"/>
    <lineage>
        <taxon>Eukaryota</taxon>
        <taxon>Metazoa</taxon>
        <taxon>Ecdysozoa</taxon>
        <taxon>Arthropoda</taxon>
        <taxon>Hexapoda</taxon>
        <taxon>Insecta</taxon>
        <taxon>Pterygota</taxon>
        <taxon>Neoptera</taxon>
        <taxon>Endopterygota</taxon>
        <taxon>Lepidoptera</taxon>
        <taxon>Glossata</taxon>
        <taxon>Ditrysia</taxon>
        <taxon>Noctuoidea</taxon>
        <taxon>Noctuidae</taxon>
        <taxon>Noctuinae</taxon>
        <taxon>Hadenini</taxon>
        <taxon>Mythimna</taxon>
    </lineage>
</organism>
<accession>A0AAD7YVI7</accession>
<comment type="caution">
    <text evidence="10">Lacks conserved residue(s) required for the propagation of feature annotation.</text>
</comment>
<name>A0AAD7YVI7_MYTSE</name>
<evidence type="ECO:0000256" key="1">
    <source>
        <dbReference type="ARBA" id="ARBA00004651"/>
    </source>
</evidence>
<keyword evidence="3 10" id="KW-0716">Sensory transduction</keyword>
<dbReference type="EMBL" id="JARGEI010000007">
    <property type="protein sequence ID" value="KAJ8728843.1"/>
    <property type="molecule type" value="Genomic_DNA"/>
</dbReference>
<evidence type="ECO:0000256" key="7">
    <source>
        <dbReference type="ARBA" id="ARBA00023136"/>
    </source>
</evidence>
<keyword evidence="2" id="KW-1003">Cell membrane</keyword>
<keyword evidence="12" id="KW-1185">Reference proteome</keyword>
<evidence type="ECO:0000313" key="11">
    <source>
        <dbReference type="EMBL" id="KAJ8728843.1"/>
    </source>
</evidence>
<dbReference type="Proteomes" id="UP001231518">
    <property type="component" value="Chromosome 19"/>
</dbReference>
<gene>
    <name evidence="11" type="ORF">PYW07_006539</name>
</gene>
<comment type="subcellular location">
    <subcellularLocation>
        <location evidence="1 10">Cell membrane</location>
        <topology evidence="1 10">Multi-pass membrane protein</topology>
    </subcellularLocation>
</comment>
<comment type="similarity">
    <text evidence="10">Belongs to the insect chemoreceptor superfamily. Heteromeric odorant receptor channel (TC 1.A.69) family.</text>
</comment>
<evidence type="ECO:0000256" key="10">
    <source>
        <dbReference type="RuleBase" id="RU351113"/>
    </source>
</evidence>
<proteinExistence type="inferred from homology"/>
<evidence type="ECO:0000256" key="4">
    <source>
        <dbReference type="ARBA" id="ARBA00022692"/>
    </source>
</evidence>
<keyword evidence="9 10" id="KW-0807">Transducer</keyword>
<dbReference type="GO" id="GO:0005549">
    <property type="term" value="F:odorant binding"/>
    <property type="evidence" value="ECO:0007669"/>
    <property type="project" value="InterPro"/>
</dbReference>
<dbReference type="PANTHER" id="PTHR21137:SF35">
    <property type="entry name" value="ODORANT RECEPTOR 19A-RELATED"/>
    <property type="match status" value="1"/>
</dbReference>
<comment type="caution">
    <text evidence="11">The sequence shown here is derived from an EMBL/GenBank/DDBJ whole genome shotgun (WGS) entry which is preliminary data.</text>
</comment>
<dbReference type="GO" id="GO:0007165">
    <property type="term" value="P:signal transduction"/>
    <property type="evidence" value="ECO:0007669"/>
    <property type="project" value="UniProtKB-KW"/>
</dbReference>
<dbReference type="AlphaFoldDB" id="A0AAD7YVI7"/>
<keyword evidence="6 10" id="KW-1133">Transmembrane helix</keyword>
<keyword evidence="5 10" id="KW-0552">Olfaction</keyword>
<dbReference type="Pfam" id="PF02949">
    <property type="entry name" value="7tm_6"/>
    <property type="match status" value="1"/>
</dbReference>
<feature type="transmembrane region" description="Helical" evidence="10">
    <location>
        <begin position="207"/>
        <end position="237"/>
    </location>
</feature>
<feature type="transmembrane region" description="Helical" evidence="10">
    <location>
        <begin position="141"/>
        <end position="164"/>
    </location>
</feature>
<dbReference type="GO" id="GO:0004984">
    <property type="term" value="F:olfactory receptor activity"/>
    <property type="evidence" value="ECO:0007669"/>
    <property type="project" value="InterPro"/>
</dbReference>
<keyword evidence="7 10" id="KW-0472">Membrane</keyword>
<dbReference type="PANTHER" id="PTHR21137">
    <property type="entry name" value="ODORANT RECEPTOR"/>
    <property type="match status" value="1"/>
</dbReference>
<evidence type="ECO:0000256" key="9">
    <source>
        <dbReference type="ARBA" id="ARBA00023224"/>
    </source>
</evidence>
<sequence>MNLKSFLFENEAVKGINTPSDYLYIRILRFMLLIVGSWPRKEIGEPEPYYQEVFLKLFYLTLTIIWMIGFISYVLLHISELSFLEVGHMYIVILMSIVDVSRVATLTCSTKYREVAKEFLTKMHLFFFKDRSKYAMKTHKMIHLLSHLFTLWLVMQIFSGLSLFNLIPMYNNYTAGRYKSGVVLNSTFEHSLYLPYPFNTSTEMKGYVFACILHWIISYLCSTWFGMFDLFLSLMVFQVWGHFKILINILNDFPQPSSASKFTMENGFVIRVEKYSKEELRQVSQRLAECIIYHRKIVSFTHTMSDVFGPMLFVYYIFHQTSGCLLLLECSQMTTQALIRYVPLTLTLTQQLIQLSVIFELVGSESGKLKHAVYGLPWEFMDTKNRKIVAFFLMNVQEPVHVKALGVANVGVTTMAMILKTSVSYFAFLRSV</sequence>
<evidence type="ECO:0000313" key="12">
    <source>
        <dbReference type="Proteomes" id="UP001231518"/>
    </source>
</evidence>
<evidence type="ECO:0000256" key="3">
    <source>
        <dbReference type="ARBA" id="ARBA00022606"/>
    </source>
</evidence>
<reference evidence="11" key="1">
    <citation type="submission" date="2023-03" db="EMBL/GenBank/DDBJ databases">
        <title>Chromosome-level genomes of two armyworms, Mythimna separata and Mythimna loreyi, provide insights into the biosynthesis and reception of sex pheromones.</title>
        <authorList>
            <person name="Zhao H."/>
        </authorList>
    </citation>
    <scope>NUCLEOTIDE SEQUENCE</scope>
    <source>
        <strain evidence="11">BeijingLab</strain>
        <tissue evidence="11">Pupa</tissue>
    </source>
</reference>
<evidence type="ECO:0000256" key="8">
    <source>
        <dbReference type="ARBA" id="ARBA00023170"/>
    </source>
</evidence>
<evidence type="ECO:0000256" key="5">
    <source>
        <dbReference type="ARBA" id="ARBA00022725"/>
    </source>
</evidence>
<evidence type="ECO:0000256" key="2">
    <source>
        <dbReference type="ARBA" id="ARBA00022475"/>
    </source>
</evidence>
<evidence type="ECO:0000256" key="6">
    <source>
        <dbReference type="ARBA" id="ARBA00022989"/>
    </source>
</evidence>
<keyword evidence="4 10" id="KW-0812">Transmembrane</keyword>
<feature type="transmembrane region" description="Helical" evidence="10">
    <location>
        <begin position="53"/>
        <end position="76"/>
    </location>
</feature>
<keyword evidence="8 10" id="KW-0675">Receptor</keyword>
<dbReference type="InterPro" id="IPR004117">
    <property type="entry name" value="7tm6_olfct_rcpt"/>
</dbReference>
<dbReference type="GO" id="GO:0005886">
    <property type="term" value="C:plasma membrane"/>
    <property type="evidence" value="ECO:0007669"/>
    <property type="project" value="UniProtKB-SubCell"/>
</dbReference>
<protein>
    <recommendedName>
        <fullName evidence="10">Odorant receptor</fullName>
    </recommendedName>
</protein>